<dbReference type="PROSITE" id="PS50089">
    <property type="entry name" value="ZF_RING_2"/>
    <property type="match status" value="1"/>
</dbReference>
<dbReference type="Pfam" id="PF00097">
    <property type="entry name" value="zf-C3HC4"/>
    <property type="match status" value="1"/>
</dbReference>
<name>A0A4S2MRP2_9PEZI</name>
<gene>
    <name evidence="10" type="ORF">EX30DRAFT_351587</name>
</gene>
<dbReference type="SUPFAM" id="SSF57850">
    <property type="entry name" value="RING/U-box"/>
    <property type="match status" value="1"/>
</dbReference>
<comment type="subcellular location">
    <subcellularLocation>
        <location evidence="1">Cytoplasm</location>
    </subcellularLocation>
</comment>
<evidence type="ECO:0000256" key="8">
    <source>
        <dbReference type="SAM" id="MobiDB-lite"/>
    </source>
</evidence>
<keyword evidence="4 6" id="KW-0863">Zinc-finger</keyword>
<evidence type="ECO:0000256" key="2">
    <source>
        <dbReference type="ARBA" id="ARBA00022490"/>
    </source>
</evidence>
<keyword evidence="5" id="KW-0862">Zinc</keyword>
<sequence>MTSTANNRKGTSITHLINWEAAAPRMSSYQDFRPRNTRRNPTYGMGSGYHAADKARYINANYRFIVNPQGDYRAQAVDSDVHLPWEKVLQVVASGRTQCPNCPICLSTPVAPRMSKCGHIFCLTCLVRYMESGAEERPVDRRPRYKKCVICTDSVYMKDIKPVRFFIGQEKEPPKAGDVVELNLLMRKAGTTLALPMEDADHLSEIDAIPWYFAAEVMDYARIMKGSEEYMKSEFEREIEDLKISEQEDKENGLLFGDSGEWVRKAVRLIRTEMEGFEGLGNPDPALEHALTTKEKAKEPKTPKAPIQFNDSEAPDMYHIHHEARSGHSSTLQTLAPSSELPSASTRPNPPPEPRGAPYYFYQALPHYYLSPLDIRILKVAFGSFSLFPTTVLPQVENVSTGHSVDDDLRRRAKYLAHLPYGCEVGFLECDWTGIIAPETLEKFAPELSKRRKAKKEKELKEERDKVRAEKMEEEERWAAIRSRRYEPVPTEDRFSADDFVPLAPHFDRSDVAGSPGASTHIDTALNNLSLNPRPQNRNTTTVWGTPALPPVSDAFLYDTHPHHEDNSGWRMDWEQELLEDDMMAQLEMEGAFDDDFEGRGGRGGGAVKHTPGKAPSHGKGQRKGKGKKKVVTLMTNGGKRGA</sequence>
<evidence type="ECO:0000256" key="6">
    <source>
        <dbReference type="PROSITE-ProRule" id="PRU00175"/>
    </source>
</evidence>
<accession>A0A4S2MRP2</accession>
<dbReference type="PANTHER" id="PTHR12983">
    <property type="entry name" value="RING FINGER 10 FAMILY MEMBER"/>
    <property type="match status" value="1"/>
</dbReference>
<feature type="compositionally biased region" description="Basic residues" evidence="8">
    <location>
        <begin position="620"/>
        <end position="631"/>
    </location>
</feature>
<keyword evidence="2" id="KW-0963">Cytoplasm</keyword>
<dbReference type="InterPro" id="IPR018957">
    <property type="entry name" value="Znf_C3HC4_RING-type"/>
</dbReference>
<evidence type="ECO:0000256" key="3">
    <source>
        <dbReference type="ARBA" id="ARBA00022723"/>
    </source>
</evidence>
<protein>
    <recommendedName>
        <fullName evidence="9">RING-type domain-containing protein</fullName>
    </recommendedName>
</protein>
<dbReference type="InParanoid" id="A0A4S2MRP2"/>
<dbReference type="AlphaFoldDB" id="A0A4S2MRP2"/>
<dbReference type="SMART" id="SM00184">
    <property type="entry name" value="RING"/>
    <property type="match status" value="1"/>
</dbReference>
<proteinExistence type="predicted"/>
<dbReference type="GO" id="GO:0045944">
    <property type="term" value="P:positive regulation of transcription by RNA polymerase II"/>
    <property type="evidence" value="ECO:0007669"/>
    <property type="project" value="TreeGrafter"/>
</dbReference>
<feature type="coiled-coil region" evidence="7">
    <location>
        <begin position="450"/>
        <end position="477"/>
    </location>
</feature>
<evidence type="ECO:0000256" key="5">
    <source>
        <dbReference type="ARBA" id="ARBA00022833"/>
    </source>
</evidence>
<dbReference type="PANTHER" id="PTHR12983:SF9">
    <property type="entry name" value="E3 UBIQUITIN-PROTEIN LIGASE RNF10"/>
    <property type="match status" value="1"/>
</dbReference>
<evidence type="ECO:0000313" key="10">
    <source>
        <dbReference type="EMBL" id="TGZ77757.1"/>
    </source>
</evidence>
<evidence type="ECO:0000256" key="7">
    <source>
        <dbReference type="SAM" id="Coils"/>
    </source>
</evidence>
<reference evidence="10 11" key="1">
    <citation type="submission" date="2019-04" db="EMBL/GenBank/DDBJ databases">
        <title>Comparative genomics and transcriptomics to analyze fruiting body development in filamentous ascomycetes.</title>
        <authorList>
            <consortium name="DOE Joint Genome Institute"/>
            <person name="Lutkenhaus R."/>
            <person name="Traeger S."/>
            <person name="Breuer J."/>
            <person name="Kuo A."/>
            <person name="Lipzen A."/>
            <person name="Pangilinan J."/>
            <person name="Dilworth D."/>
            <person name="Sandor L."/>
            <person name="Poggeler S."/>
            <person name="Barry K."/>
            <person name="Grigoriev I.V."/>
            <person name="Nowrousian M."/>
        </authorList>
    </citation>
    <scope>NUCLEOTIDE SEQUENCE [LARGE SCALE GENOMIC DNA]</scope>
    <source>
        <strain evidence="10 11">CBS 389.68</strain>
    </source>
</reference>
<dbReference type="InterPro" id="IPR039739">
    <property type="entry name" value="MAG2/RNF10"/>
</dbReference>
<dbReference type="PROSITE" id="PS00518">
    <property type="entry name" value="ZF_RING_1"/>
    <property type="match status" value="1"/>
</dbReference>
<dbReference type="GO" id="GO:0005737">
    <property type="term" value="C:cytoplasm"/>
    <property type="evidence" value="ECO:0007669"/>
    <property type="project" value="UniProtKB-SubCell"/>
</dbReference>
<dbReference type="EMBL" id="ML220149">
    <property type="protein sequence ID" value="TGZ77757.1"/>
    <property type="molecule type" value="Genomic_DNA"/>
</dbReference>
<feature type="region of interest" description="Disordered" evidence="8">
    <location>
        <begin position="595"/>
        <end position="643"/>
    </location>
</feature>
<dbReference type="GO" id="GO:0000976">
    <property type="term" value="F:transcription cis-regulatory region binding"/>
    <property type="evidence" value="ECO:0007669"/>
    <property type="project" value="TreeGrafter"/>
</dbReference>
<dbReference type="CDD" id="cd16536">
    <property type="entry name" value="RING-HC_RNF10"/>
    <property type="match status" value="1"/>
</dbReference>
<dbReference type="InterPro" id="IPR013083">
    <property type="entry name" value="Znf_RING/FYVE/PHD"/>
</dbReference>
<feature type="compositionally biased region" description="Polar residues" evidence="8">
    <location>
        <begin position="327"/>
        <end position="341"/>
    </location>
</feature>
<dbReference type="InterPro" id="IPR017907">
    <property type="entry name" value="Znf_RING_CS"/>
</dbReference>
<dbReference type="Gene3D" id="3.30.40.10">
    <property type="entry name" value="Zinc/RING finger domain, C3HC4 (zinc finger)"/>
    <property type="match status" value="1"/>
</dbReference>
<dbReference type="STRING" id="341454.A0A4S2MRP2"/>
<evidence type="ECO:0000256" key="1">
    <source>
        <dbReference type="ARBA" id="ARBA00004496"/>
    </source>
</evidence>
<keyword evidence="11" id="KW-1185">Reference proteome</keyword>
<keyword evidence="7" id="KW-0175">Coiled coil</keyword>
<keyword evidence="3" id="KW-0479">Metal-binding</keyword>
<dbReference type="InterPro" id="IPR001841">
    <property type="entry name" value="Znf_RING"/>
</dbReference>
<dbReference type="GO" id="GO:0008270">
    <property type="term" value="F:zinc ion binding"/>
    <property type="evidence" value="ECO:0007669"/>
    <property type="project" value="UniProtKB-KW"/>
</dbReference>
<feature type="region of interest" description="Disordered" evidence="8">
    <location>
        <begin position="324"/>
        <end position="355"/>
    </location>
</feature>
<feature type="domain" description="RING-type" evidence="9">
    <location>
        <begin position="102"/>
        <end position="152"/>
    </location>
</feature>
<evidence type="ECO:0000256" key="4">
    <source>
        <dbReference type="ARBA" id="ARBA00022771"/>
    </source>
</evidence>
<dbReference type="FunCoup" id="A0A4S2MRP2">
    <property type="interactions" value="574"/>
</dbReference>
<dbReference type="Proteomes" id="UP000298138">
    <property type="component" value="Unassembled WGS sequence"/>
</dbReference>
<evidence type="ECO:0000259" key="9">
    <source>
        <dbReference type="PROSITE" id="PS50089"/>
    </source>
</evidence>
<dbReference type="OrthoDB" id="302966at2759"/>
<organism evidence="10 11">
    <name type="scientific">Ascodesmis nigricans</name>
    <dbReference type="NCBI Taxonomy" id="341454"/>
    <lineage>
        <taxon>Eukaryota</taxon>
        <taxon>Fungi</taxon>
        <taxon>Dikarya</taxon>
        <taxon>Ascomycota</taxon>
        <taxon>Pezizomycotina</taxon>
        <taxon>Pezizomycetes</taxon>
        <taxon>Pezizales</taxon>
        <taxon>Ascodesmidaceae</taxon>
        <taxon>Ascodesmis</taxon>
    </lineage>
</organism>
<evidence type="ECO:0000313" key="11">
    <source>
        <dbReference type="Proteomes" id="UP000298138"/>
    </source>
</evidence>